<dbReference type="Gene3D" id="2.60.120.260">
    <property type="entry name" value="Galactose-binding domain-like"/>
    <property type="match status" value="1"/>
</dbReference>
<proteinExistence type="predicted"/>
<dbReference type="EMBL" id="CP072801">
    <property type="protein sequence ID" value="QTR46303.1"/>
    <property type="molecule type" value="Genomic_DNA"/>
</dbReference>
<evidence type="ECO:0000256" key="1">
    <source>
        <dbReference type="SAM" id="MobiDB-lite"/>
    </source>
</evidence>
<gene>
    <name evidence="4" type="ORF">J9253_20420</name>
</gene>
<feature type="region of interest" description="Disordered" evidence="1">
    <location>
        <begin position="508"/>
        <end position="564"/>
    </location>
</feature>
<feature type="region of interest" description="Disordered" evidence="1">
    <location>
        <begin position="433"/>
        <end position="453"/>
    </location>
</feature>
<dbReference type="RefSeq" id="WP_210222642.1">
    <property type="nucleotide sequence ID" value="NZ_CP072801.1"/>
</dbReference>
<sequence length="564" mass="62998">MKPFSLKTLSLFSIGCLAFSSTAMSAEQNQYNIDVWADNWFSAYIDGKPLLEDSVSITTERSFNAETHQFSASSPFVLAFMIKDFKENNTGLEYIASPRQQMGDGGFITQITDLKSGNVVAVSDASMRCKVIHKAPLDSNCAKVSNPIAGQGECQFTSEAEPASWQMPNFDDSAWQHATEYSVAQVRPKDGYDEIKWDANAKLIWTDDLEKDNTLLCRLVVDGKHTLPTTQNNTTHSHMHSLFQHSHHVKTSEDSDYLNVESNGLPEHNMMVGITNWQQQVPLPQNYTGQNSWKIPLKPVLADEPMLTKDHFHKGAIAIAVNGVPIFTAMNNRGEYAADIGELDQWGGHSGRADDYHYHLAPEHLEKVVGKGNPIAYALDGYPLYGKTDKTLDKYLGRFNETGSYEYHATDYPPYLIAGLRGKVQVDSLANAPEDQIEPQAKSQPIRTDDYGPLKGAKITDFKKINDSSYSLEYTVNDKPHQVNYNWDEKGQYQFVYVDADGKESVETFQKNDQKQRPAPTNGAGKNPEPRPPANNQEPRKYCGDGLCDNTESNQQCPADCPDK</sequence>
<evidence type="ECO:0000313" key="4">
    <source>
        <dbReference type="EMBL" id="QTR46303.1"/>
    </source>
</evidence>
<dbReference type="Proteomes" id="UP000672039">
    <property type="component" value="Chromosome"/>
</dbReference>
<reference evidence="4 5" key="1">
    <citation type="submission" date="2021-04" db="EMBL/GenBank/DDBJ databases">
        <title>Genomics, taxonomy and metabolism of representatives of sulfur bacteria of the genus Thiothrix: Thiothrix fructosivorans QT, Thiothrix unzii A1T and three new species, Thiothrix subterranea sp. nov., Thiothrix litoralis sp. nov. and 'Candidatus Thiothrix anitrata' sp. nov.</title>
        <authorList>
            <person name="Ravin N.V."/>
            <person name="Smolyakov D."/>
            <person name="Rudenko T.S."/>
            <person name="Mardanov A.V."/>
            <person name="Beletsky A.V."/>
            <person name="Markov N.D."/>
            <person name="Fomenkov A.I."/>
            <person name="Roberts R.J."/>
            <person name="Karnachuk O.V."/>
            <person name="Novikov A."/>
            <person name="Grabovich M.Y."/>
        </authorList>
    </citation>
    <scope>NUCLEOTIDE SEQUENCE [LARGE SCALE GENOMIC DNA]</scope>
    <source>
        <strain evidence="4 5">AS</strain>
    </source>
</reference>
<keyword evidence="2" id="KW-0732">Signal</keyword>
<evidence type="ECO:0000256" key="2">
    <source>
        <dbReference type="SAM" id="SignalP"/>
    </source>
</evidence>
<name>A0ABX7WUY7_9GAMM</name>
<keyword evidence="5" id="KW-1185">Reference proteome</keyword>
<dbReference type="InterPro" id="IPR025924">
    <property type="entry name" value="YHYH_dom"/>
</dbReference>
<evidence type="ECO:0000313" key="5">
    <source>
        <dbReference type="Proteomes" id="UP000672039"/>
    </source>
</evidence>
<organism evidence="4 5">
    <name type="scientific">Thiothrix litoralis</name>
    <dbReference type="NCBI Taxonomy" id="2891210"/>
    <lineage>
        <taxon>Bacteria</taxon>
        <taxon>Pseudomonadati</taxon>
        <taxon>Pseudomonadota</taxon>
        <taxon>Gammaproteobacteria</taxon>
        <taxon>Thiotrichales</taxon>
        <taxon>Thiotrichaceae</taxon>
        <taxon>Thiothrix</taxon>
    </lineage>
</organism>
<evidence type="ECO:0000259" key="3">
    <source>
        <dbReference type="Pfam" id="PF14240"/>
    </source>
</evidence>
<dbReference type="Pfam" id="PF14240">
    <property type="entry name" value="YHYH"/>
    <property type="match status" value="1"/>
</dbReference>
<accession>A0ABX7WUY7</accession>
<feature type="chain" id="PRO_5045265901" evidence="2">
    <location>
        <begin position="26"/>
        <end position="564"/>
    </location>
</feature>
<protein>
    <submittedName>
        <fullName evidence="4">YHYH protein</fullName>
    </submittedName>
</protein>
<feature type="domain" description="YHYH" evidence="3">
    <location>
        <begin position="292"/>
        <end position="413"/>
    </location>
</feature>
<feature type="signal peptide" evidence="2">
    <location>
        <begin position="1"/>
        <end position="25"/>
    </location>
</feature>